<dbReference type="PANTHER" id="PTHR30336">
    <property type="entry name" value="INNER MEMBRANE PROTEIN, PROBABLE PERMEASE"/>
    <property type="match status" value="1"/>
</dbReference>
<dbReference type="PANTHER" id="PTHR30336:SF6">
    <property type="entry name" value="INTEGRAL MEMBRANE PROTEIN"/>
    <property type="match status" value="1"/>
</dbReference>
<keyword evidence="1" id="KW-0812">Transmembrane</keyword>
<sequence>MKYKKLLWIFGILAVCGLAFIIACNLYILSFGKDIISSVDVVQPRPLAIIFGGGMKEDGVTMSEMQEDRVKRGIELYKAGKVQKLMMTGDDGANNGDEVHAMEKYAIATGVPDDAVDIDPHGYNTFKSCDRAANLYNVTSTIVVSQSFHLHRIAYFCSHEQGIDVEPVSADLRDYGFKGDWVTGGLREWLARVKAVVSGKSEFVGNVVVY</sequence>
<dbReference type="EMBL" id="MFPX01000004">
    <property type="protein sequence ID" value="OGH67341.1"/>
    <property type="molecule type" value="Genomic_DNA"/>
</dbReference>
<dbReference type="PROSITE" id="PS50206">
    <property type="entry name" value="RHODANESE_3"/>
    <property type="match status" value="1"/>
</dbReference>
<evidence type="ECO:0000313" key="3">
    <source>
        <dbReference type="EMBL" id="OGH67341.1"/>
    </source>
</evidence>
<dbReference type="Proteomes" id="UP000178742">
    <property type="component" value="Unassembled WGS sequence"/>
</dbReference>
<evidence type="ECO:0000313" key="4">
    <source>
        <dbReference type="Proteomes" id="UP000178742"/>
    </source>
</evidence>
<keyword evidence="1" id="KW-1133">Transmembrane helix</keyword>
<comment type="caution">
    <text evidence="3">The sequence shown here is derived from an EMBL/GenBank/DDBJ whole genome shotgun (WGS) entry which is preliminary data.</text>
</comment>
<protein>
    <recommendedName>
        <fullName evidence="2">Rhodanese domain-containing protein</fullName>
    </recommendedName>
</protein>
<dbReference type="Pfam" id="PF02698">
    <property type="entry name" value="DUF218"/>
    <property type="match status" value="1"/>
</dbReference>
<dbReference type="CDD" id="cd06259">
    <property type="entry name" value="YdcF-like"/>
    <property type="match status" value="1"/>
</dbReference>
<proteinExistence type="predicted"/>
<dbReference type="GO" id="GO:0005886">
    <property type="term" value="C:plasma membrane"/>
    <property type="evidence" value="ECO:0007669"/>
    <property type="project" value="TreeGrafter"/>
</dbReference>
<evidence type="ECO:0000256" key="1">
    <source>
        <dbReference type="SAM" id="Phobius"/>
    </source>
</evidence>
<dbReference type="InterPro" id="IPR051599">
    <property type="entry name" value="Cell_Envelope_Assoc"/>
</dbReference>
<dbReference type="AlphaFoldDB" id="A0A1F6M6V0"/>
<dbReference type="STRING" id="1798676.A3B90_00600"/>
<name>A0A1F6M6V0_9BACT</name>
<feature type="domain" description="Rhodanese" evidence="2">
    <location>
        <begin position="172"/>
        <end position="198"/>
    </location>
</feature>
<evidence type="ECO:0000259" key="2">
    <source>
        <dbReference type="PROSITE" id="PS50206"/>
    </source>
</evidence>
<dbReference type="InterPro" id="IPR003848">
    <property type="entry name" value="DUF218"/>
</dbReference>
<keyword evidence="1" id="KW-0472">Membrane</keyword>
<gene>
    <name evidence="3" type="ORF">A3B90_00600</name>
</gene>
<reference evidence="3 4" key="1">
    <citation type="journal article" date="2016" name="Nat. Commun.">
        <title>Thousands of microbial genomes shed light on interconnected biogeochemical processes in an aquifer system.</title>
        <authorList>
            <person name="Anantharaman K."/>
            <person name="Brown C.T."/>
            <person name="Hug L.A."/>
            <person name="Sharon I."/>
            <person name="Castelle C.J."/>
            <person name="Probst A.J."/>
            <person name="Thomas B.C."/>
            <person name="Singh A."/>
            <person name="Wilkins M.J."/>
            <person name="Karaoz U."/>
            <person name="Brodie E.L."/>
            <person name="Williams K.H."/>
            <person name="Hubbard S.S."/>
            <person name="Banfield J.F."/>
        </authorList>
    </citation>
    <scope>NUCLEOTIDE SEQUENCE [LARGE SCALE GENOMIC DNA]</scope>
</reference>
<accession>A0A1F6M6V0</accession>
<organism evidence="3 4">
    <name type="scientific">Candidatus Magasanikbacteria bacterium RIFCSPHIGHO2_02_FULL_41_13</name>
    <dbReference type="NCBI Taxonomy" id="1798676"/>
    <lineage>
        <taxon>Bacteria</taxon>
        <taxon>Candidatus Magasanikiibacteriota</taxon>
    </lineage>
</organism>
<feature type="transmembrane region" description="Helical" evidence="1">
    <location>
        <begin position="6"/>
        <end position="28"/>
    </location>
</feature>
<dbReference type="InterPro" id="IPR001763">
    <property type="entry name" value="Rhodanese-like_dom"/>
</dbReference>
<dbReference type="PROSITE" id="PS51257">
    <property type="entry name" value="PROKAR_LIPOPROTEIN"/>
    <property type="match status" value="1"/>
</dbReference>